<evidence type="ECO:0000313" key="2">
    <source>
        <dbReference type="EMBL" id="KAG6289872.1"/>
    </source>
</evidence>
<feature type="region of interest" description="Disordered" evidence="1">
    <location>
        <begin position="39"/>
        <end position="61"/>
    </location>
</feature>
<keyword evidence="3" id="KW-1185">Reference proteome</keyword>
<protein>
    <submittedName>
        <fullName evidence="2">Uncharacterized protein</fullName>
    </submittedName>
</protein>
<name>A0A9P7QCZ4_9HYPO</name>
<comment type="caution">
    <text evidence="2">The sequence shown here is derived from an EMBL/GenBank/DDBJ whole genome shotgun (WGS) entry which is preliminary data.</text>
</comment>
<evidence type="ECO:0000313" key="3">
    <source>
        <dbReference type="Proteomes" id="UP000707071"/>
    </source>
</evidence>
<dbReference type="Proteomes" id="UP000707071">
    <property type="component" value="Unassembled WGS sequence"/>
</dbReference>
<dbReference type="EMBL" id="SRRH01000386">
    <property type="protein sequence ID" value="KAG6289872.1"/>
    <property type="molecule type" value="Genomic_DNA"/>
</dbReference>
<evidence type="ECO:0000256" key="1">
    <source>
        <dbReference type="SAM" id="MobiDB-lite"/>
    </source>
</evidence>
<proteinExistence type="predicted"/>
<gene>
    <name evidence="2" type="ORF">E4U09_004714</name>
</gene>
<accession>A0A9P7QCZ4</accession>
<feature type="compositionally biased region" description="Basic and acidic residues" evidence="1">
    <location>
        <begin position="51"/>
        <end position="61"/>
    </location>
</feature>
<dbReference type="AlphaFoldDB" id="A0A9P7QCZ4"/>
<reference evidence="2 3" key="1">
    <citation type="journal article" date="2020" name="bioRxiv">
        <title>Whole genome comparisons of ergot fungi reveals the divergence and evolution of species within the genus Claviceps are the result of varying mechanisms driving genome evolution and host range expansion.</title>
        <authorList>
            <person name="Wyka S.A."/>
            <person name="Mondo S.J."/>
            <person name="Liu M."/>
            <person name="Dettman J."/>
            <person name="Nalam V."/>
            <person name="Broders K.D."/>
        </authorList>
    </citation>
    <scope>NUCLEOTIDE SEQUENCE [LARGE SCALE GENOMIC DNA]</scope>
    <source>
        <strain evidence="2 3">Clav52</strain>
    </source>
</reference>
<sequence>MAGSPCATPLTVTGSLSSCRLRSNPRATFWVWSRASMASSMGGRRRAQPARAEKLKLTPSL</sequence>
<organism evidence="2 3">
    <name type="scientific">Claviceps aff. purpurea</name>
    <dbReference type="NCBI Taxonomy" id="1967640"/>
    <lineage>
        <taxon>Eukaryota</taxon>
        <taxon>Fungi</taxon>
        <taxon>Dikarya</taxon>
        <taxon>Ascomycota</taxon>
        <taxon>Pezizomycotina</taxon>
        <taxon>Sordariomycetes</taxon>
        <taxon>Hypocreomycetidae</taxon>
        <taxon>Hypocreales</taxon>
        <taxon>Clavicipitaceae</taxon>
        <taxon>Claviceps</taxon>
    </lineage>
</organism>